<proteinExistence type="predicted"/>
<dbReference type="Proteomes" id="UP000019335">
    <property type="component" value="Unassembled WGS sequence"/>
</dbReference>
<comment type="caution">
    <text evidence="2">The sequence shown here is derived from an EMBL/GenBank/DDBJ whole genome shotgun (WGS) entry which is preliminary data.</text>
</comment>
<dbReference type="AlphaFoldDB" id="W7TJG4"/>
<dbReference type="EMBL" id="AZIL01003087">
    <property type="protein sequence ID" value="EWM20436.1"/>
    <property type="molecule type" value="Genomic_DNA"/>
</dbReference>
<evidence type="ECO:0000313" key="2">
    <source>
        <dbReference type="EMBL" id="EWM20436.1"/>
    </source>
</evidence>
<name>W7TJG4_9STRA</name>
<evidence type="ECO:0000313" key="3">
    <source>
        <dbReference type="Proteomes" id="UP000019335"/>
    </source>
</evidence>
<gene>
    <name evidence="2" type="ORF">Naga_101165g1</name>
</gene>
<organism evidence="2 3">
    <name type="scientific">Nannochloropsis gaditana</name>
    <dbReference type="NCBI Taxonomy" id="72520"/>
    <lineage>
        <taxon>Eukaryota</taxon>
        <taxon>Sar</taxon>
        <taxon>Stramenopiles</taxon>
        <taxon>Ochrophyta</taxon>
        <taxon>Eustigmatophyceae</taxon>
        <taxon>Eustigmatales</taxon>
        <taxon>Monodopsidaceae</taxon>
        <taxon>Nannochloropsis</taxon>
    </lineage>
</organism>
<keyword evidence="3" id="KW-1185">Reference proteome</keyword>
<feature type="compositionally biased region" description="Basic and acidic residues" evidence="1">
    <location>
        <begin position="56"/>
        <end position="75"/>
    </location>
</feature>
<protein>
    <submittedName>
        <fullName evidence="2">Uncharacterized protein</fullName>
    </submittedName>
</protein>
<sequence length="156" mass="17691">MGDSSVYITFIYTQQHHVRCSSQKGFSRAEAMKKLEGKGGGNETSSLGNRRGRWRGRAEEKPQKIESRGKGERQGRNARACVGNERRCMEGKSGTGAPETFVFKFFKCWNQRGTHACHLKGCLYFEGIFLPFVPTATRFLFNMYKHFVLAFYPGSS</sequence>
<reference evidence="2 3" key="1">
    <citation type="journal article" date="2014" name="Mol. Plant">
        <title>Chromosome Scale Genome Assembly and Transcriptome Profiling of Nannochloropsis gaditana in Nitrogen Depletion.</title>
        <authorList>
            <person name="Corteggiani Carpinelli E."/>
            <person name="Telatin A."/>
            <person name="Vitulo N."/>
            <person name="Forcato C."/>
            <person name="D'Angelo M."/>
            <person name="Schiavon R."/>
            <person name="Vezzi A."/>
            <person name="Giacometti G.M."/>
            <person name="Morosinotto T."/>
            <person name="Valle G."/>
        </authorList>
    </citation>
    <scope>NUCLEOTIDE SEQUENCE [LARGE SCALE GENOMIC DNA]</scope>
    <source>
        <strain evidence="2 3">B-31</strain>
    </source>
</reference>
<feature type="region of interest" description="Disordered" evidence="1">
    <location>
        <begin position="34"/>
        <end position="78"/>
    </location>
</feature>
<evidence type="ECO:0000256" key="1">
    <source>
        <dbReference type="SAM" id="MobiDB-lite"/>
    </source>
</evidence>
<accession>W7TJG4</accession>